<gene>
    <name evidence="3" type="ORF">K489DRAFT_380696</name>
</gene>
<feature type="region of interest" description="Disordered" evidence="1">
    <location>
        <begin position="509"/>
        <end position="529"/>
    </location>
</feature>
<evidence type="ECO:0000256" key="1">
    <source>
        <dbReference type="SAM" id="MobiDB-lite"/>
    </source>
</evidence>
<dbReference type="InterPro" id="IPR011990">
    <property type="entry name" value="TPR-like_helical_dom_sf"/>
</dbReference>
<dbReference type="OrthoDB" id="5379420at2759"/>
<reference evidence="3" key="3">
    <citation type="submission" date="2025-08" db="UniProtKB">
        <authorList>
            <consortium name="RefSeq"/>
        </authorList>
    </citation>
    <scope>IDENTIFICATION</scope>
    <source>
        <strain evidence="3">CBS 342.82</strain>
    </source>
</reference>
<feature type="compositionally biased region" description="Basic and acidic residues" evidence="1">
    <location>
        <begin position="643"/>
        <end position="683"/>
    </location>
</feature>
<dbReference type="Gene3D" id="1.25.40.10">
    <property type="entry name" value="Tetratricopeptide repeat domain"/>
    <property type="match status" value="1"/>
</dbReference>
<evidence type="ECO:0000313" key="2">
    <source>
        <dbReference type="Proteomes" id="UP000504637"/>
    </source>
</evidence>
<evidence type="ECO:0000313" key="3">
    <source>
        <dbReference type="RefSeq" id="XP_033458995.1"/>
    </source>
</evidence>
<protein>
    <submittedName>
        <fullName evidence="3">Uncharacterized protein</fullName>
    </submittedName>
</protein>
<dbReference type="AlphaFoldDB" id="A0A6J3M370"/>
<feature type="compositionally biased region" description="Basic and acidic residues" evidence="1">
    <location>
        <begin position="64"/>
        <end position="73"/>
    </location>
</feature>
<dbReference type="Proteomes" id="UP000504637">
    <property type="component" value="Unplaced"/>
</dbReference>
<name>A0A6J3M370_9PEZI</name>
<feature type="region of interest" description="Disordered" evidence="1">
    <location>
        <begin position="643"/>
        <end position="706"/>
    </location>
</feature>
<accession>A0A6J3M370</accession>
<sequence>MFQRALSHPPARVGSRDIVSQIARGKYVCSNCARAAAASPKRVPALTNQIAKRQYATRRPAPSTRDRLDERKPRLAGSKVQAPARPTELTLDDVVNNLKEYPLDGLEEDRVRAFCERVLAIDEKASRLRQPVDGRKLIACIDEFKLSRNASMVHWLLRLSNGNIRPQMAERCLQALSEAGMEAAIFLLLNRALLRAEDGHNTFEEYGVKKARRKAAEYMNRSKDWHVGSEKSRMDWRAERRWGVYYQYMFHCMEGRIEHKLGNTDRAIHLLERAVEFEDLTDWGGRRDEADMYEFDIYMPWQFLAEIYNERYQTSGSPADADGIRKHTEYGCKKGDPISHWQAAEFNKVHTSKGYHVPTSKWFYYCSKAAASGHLQAAYSLANFYRDSGWRYLEDDPPDYVKPTPFDHKPSEEGSSASRGPFGNVREFLRWLVTKPEGFGKFEKIKEPHEALFYTAVYPSTAAERMRLAIEWLGVAIDFHFAPAYLVKAKIHLEETLWHAANAPATALSVSDSRYDGSETSSAEVEEDPNPYYSKEAARESLREVFRACRMGEQKRWADREYLKNFSRSNTNRVVHDHHLWVAAHRENPEQAKFFLDSTVWDQFEKDLEKLEEDAKMLCREHNLDLYETDGLVIYEGGKEKEKLEAQEEAKRKKEEERMAKEKIVSQRKENEKKLEDRLEREKREKRRMQLSKTDEKRKKGSNERR</sequence>
<feature type="compositionally biased region" description="Basic and acidic residues" evidence="1">
    <location>
        <begin position="693"/>
        <end position="706"/>
    </location>
</feature>
<feature type="region of interest" description="Disordered" evidence="1">
    <location>
        <begin position="54"/>
        <end position="82"/>
    </location>
</feature>
<keyword evidence="2" id="KW-1185">Reference proteome</keyword>
<dbReference type="RefSeq" id="XP_033458995.1">
    <property type="nucleotide sequence ID" value="XM_033604937.1"/>
</dbReference>
<feature type="compositionally biased region" description="Polar residues" evidence="1">
    <location>
        <begin position="509"/>
        <end position="523"/>
    </location>
</feature>
<reference evidence="3" key="2">
    <citation type="submission" date="2020-04" db="EMBL/GenBank/DDBJ databases">
        <authorList>
            <consortium name="NCBI Genome Project"/>
        </authorList>
    </citation>
    <scope>NUCLEOTIDE SEQUENCE</scope>
    <source>
        <strain evidence="3">CBS 342.82</strain>
    </source>
</reference>
<organism evidence="3">
    <name type="scientific">Dissoconium aciculare CBS 342.82</name>
    <dbReference type="NCBI Taxonomy" id="1314786"/>
    <lineage>
        <taxon>Eukaryota</taxon>
        <taxon>Fungi</taxon>
        <taxon>Dikarya</taxon>
        <taxon>Ascomycota</taxon>
        <taxon>Pezizomycotina</taxon>
        <taxon>Dothideomycetes</taxon>
        <taxon>Dothideomycetidae</taxon>
        <taxon>Mycosphaerellales</taxon>
        <taxon>Dissoconiaceae</taxon>
        <taxon>Dissoconium</taxon>
    </lineage>
</organism>
<proteinExistence type="predicted"/>
<reference evidence="3" key="1">
    <citation type="submission" date="2020-01" db="EMBL/GenBank/DDBJ databases">
        <authorList>
            <consortium name="DOE Joint Genome Institute"/>
            <person name="Haridas S."/>
            <person name="Albert R."/>
            <person name="Binder M."/>
            <person name="Bloem J."/>
            <person name="Labutti K."/>
            <person name="Salamov A."/>
            <person name="Andreopoulos B."/>
            <person name="Baker S.E."/>
            <person name="Barry K."/>
            <person name="Bills G."/>
            <person name="Bluhm B.H."/>
            <person name="Cannon C."/>
            <person name="Castanera R."/>
            <person name="Culley D.E."/>
            <person name="Daum C."/>
            <person name="Ezra D."/>
            <person name="Gonzalez J.B."/>
            <person name="Henrissat B."/>
            <person name="Kuo A."/>
            <person name="Liang C."/>
            <person name="Lipzen A."/>
            <person name="Lutzoni F."/>
            <person name="Magnuson J."/>
            <person name="Mondo S."/>
            <person name="Nolan M."/>
            <person name="Ohm R."/>
            <person name="Pangilinan J."/>
            <person name="Park H.-J."/>
            <person name="Ramirez L."/>
            <person name="Alfaro M."/>
            <person name="Sun H."/>
            <person name="Tritt A."/>
            <person name="Yoshinaga Y."/>
            <person name="Zwiers L.-H."/>
            <person name="Turgeon B.G."/>
            <person name="Goodwin S.B."/>
            <person name="Spatafora J.W."/>
            <person name="Crous P.W."/>
            <person name="Grigoriev I.V."/>
        </authorList>
    </citation>
    <scope>NUCLEOTIDE SEQUENCE</scope>
    <source>
        <strain evidence="3">CBS 342.82</strain>
    </source>
</reference>
<dbReference type="GeneID" id="54362737"/>